<accession>A0A8S1MFS0</accession>
<sequence>MDYEIIDQIGKGSYGVIYKVKIRSQIQVLKEISLKNLSLKQQNEAYREAQIMHTLNHPNIVSYYNSQLRKDKLNIFMEFCEDDLYNYICRNPSPTENQVWQWTIQLLEGVEYLHSQKIMHRDIKPNNILMKSNVLKISDLGVSKSLISTQQLSTTKVGTPLYLAPELIRNRPYDSKIDIWALGCVIYFICQGDPPFGGSNIISLGYNIVNKSPKPINCKYSRKLQSLIFKLLNKVPEFRPTATQALQQIREDNDVKMKPQFQKIFSVHSQQDITRGDDIKEQNKTVQMIQSRRLERIIQQQKDAQLRLCEADKFSKIVLLNRIIKHQSEHYVQ</sequence>
<dbReference type="PROSITE" id="PS00108">
    <property type="entry name" value="PROTEIN_KINASE_ST"/>
    <property type="match status" value="1"/>
</dbReference>
<dbReference type="GO" id="GO:0005524">
    <property type="term" value="F:ATP binding"/>
    <property type="evidence" value="ECO:0007669"/>
    <property type="project" value="UniProtKB-KW"/>
</dbReference>
<dbReference type="CDD" id="cd08215">
    <property type="entry name" value="STKc_Nek"/>
    <property type="match status" value="1"/>
</dbReference>
<dbReference type="PROSITE" id="PS50011">
    <property type="entry name" value="PROTEIN_KINASE_DOM"/>
    <property type="match status" value="1"/>
</dbReference>
<keyword evidence="4" id="KW-0547">Nucleotide-binding</keyword>
<protein>
    <recommendedName>
        <fullName evidence="1">non-specific serine/threonine protein kinase</fullName>
        <ecNumber evidence="1">2.7.11.1</ecNumber>
    </recommendedName>
</protein>
<comment type="catalytic activity">
    <reaction evidence="7">
        <text>L-threonyl-[protein] + ATP = O-phospho-L-threonyl-[protein] + ADP + H(+)</text>
        <dbReference type="Rhea" id="RHEA:46608"/>
        <dbReference type="Rhea" id="RHEA-COMP:11060"/>
        <dbReference type="Rhea" id="RHEA-COMP:11605"/>
        <dbReference type="ChEBI" id="CHEBI:15378"/>
        <dbReference type="ChEBI" id="CHEBI:30013"/>
        <dbReference type="ChEBI" id="CHEBI:30616"/>
        <dbReference type="ChEBI" id="CHEBI:61977"/>
        <dbReference type="ChEBI" id="CHEBI:456216"/>
        <dbReference type="EC" id="2.7.11.1"/>
    </reaction>
</comment>
<evidence type="ECO:0000256" key="7">
    <source>
        <dbReference type="ARBA" id="ARBA00047899"/>
    </source>
</evidence>
<name>A0A8S1MFS0_PARPR</name>
<organism evidence="10 11">
    <name type="scientific">Paramecium primaurelia</name>
    <dbReference type="NCBI Taxonomy" id="5886"/>
    <lineage>
        <taxon>Eukaryota</taxon>
        <taxon>Sar</taxon>
        <taxon>Alveolata</taxon>
        <taxon>Ciliophora</taxon>
        <taxon>Intramacronucleata</taxon>
        <taxon>Oligohymenophorea</taxon>
        <taxon>Peniculida</taxon>
        <taxon>Parameciidae</taxon>
        <taxon>Paramecium</taxon>
    </lineage>
</organism>
<evidence type="ECO:0000256" key="2">
    <source>
        <dbReference type="ARBA" id="ARBA00022527"/>
    </source>
</evidence>
<dbReference type="EMBL" id="CAJJDM010000057">
    <property type="protein sequence ID" value="CAD8076345.1"/>
    <property type="molecule type" value="Genomic_DNA"/>
</dbReference>
<dbReference type="InterPro" id="IPR051131">
    <property type="entry name" value="NEK_Ser/Thr_kinase_NIMA"/>
</dbReference>
<dbReference type="OMA" id="HQSEHYV"/>
<dbReference type="Pfam" id="PF00069">
    <property type="entry name" value="Pkinase"/>
    <property type="match status" value="1"/>
</dbReference>
<dbReference type="InterPro" id="IPR000719">
    <property type="entry name" value="Prot_kinase_dom"/>
</dbReference>
<feature type="domain" description="Protein kinase" evidence="9">
    <location>
        <begin position="3"/>
        <end position="261"/>
    </location>
</feature>
<dbReference type="AlphaFoldDB" id="A0A8S1MFS0"/>
<evidence type="ECO:0000256" key="3">
    <source>
        <dbReference type="ARBA" id="ARBA00022679"/>
    </source>
</evidence>
<evidence type="ECO:0000256" key="4">
    <source>
        <dbReference type="ARBA" id="ARBA00022741"/>
    </source>
</evidence>
<proteinExistence type="predicted"/>
<evidence type="ECO:0000313" key="11">
    <source>
        <dbReference type="Proteomes" id="UP000688137"/>
    </source>
</evidence>
<gene>
    <name evidence="10" type="ORF">PPRIM_AZ9-3.1.T0560060</name>
</gene>
<evidence type="ECO:0000256" key="5">
    <source>
        <dbReference type="ARBA" id="ARBA00022777"/>
    </source>
</evidence>
<comment type="catalytic activity">
    <reaction evidence="8">
        <text>L-seryl-[protein] + ATP = O-phospho-L-seryl-[protein] + ADP + H(+)</text>
        <dbReference type="Rhea" id="RHEA:17989"/>
        <dbReference type="Rhea" id="RHEA-COMP:9863"/>
        <dbReference type="Rhea" id="RHEA-COMP:11604"/>
        <dbReference type="ChEBI" id="CHEBI:15378"/>
        <dbReference type="ChEBI" id="CHEBI:29999"/>
        <dbReference type="ChEBI" id="CHEBI:30616"/>
        <dbReference type="ChEBI" id="CHEBI:83421"/>
        <dbReference type="ChEBI" id="CHEBI:456216"/>
        <dbReference type="EC" id="2.7.11.1"/>
    </reaction>
</comment>
<keyword evidence="5" id="KW-0418">Kinase</keyword>
<keyword evidence="6" id="KW-0067">ATP-binding</keyword>
<evidence type="ECO:0000256" key="1">
    <source>
        <dbReference type="ARBA" id="ARBA00012513"/>
    </source>
</evidence>
<dbReference type="PANTHER" id="PTHR44899">
    <property type="entry name" value="CAMK FAMILY PROTEIN KINASE"/>
    <property type="match status" value="1"/>
</dbReference>
<evidence type="ECO:0000256" key="6">
    <source>
        <dbReference type="ARBA" id="ARBA00022840"/>
    </source>
</evidence>
<dbReference type="GO" id="GO:0004674">
    <property type="term" value="F:protein serine/threonine kinase activity"/>
    <property type="evidence" value="ECO:0007669"/>
    <property type="project" value="UniProtKB-KW"/>
</dbReference>
<evidence type="ECO:0000313" key="10">
    <source>
        <dbReference type="EMBL" id="CAD8076345.1"/>
    </source>
</evidence>
<keyword evidence="11" id="KW-1185">Reference proteome</keyword>
<keyword evidence="3" id="KW-0808">Transferase</keyword>
<evidence type="ECO:0000259" key="9">
    <source>
        <dbReference type="PROSITE" id="PS50011"/>
    </source>
</evidence>
<evidence type="ECO:0000256" key="8">
    <source>
        <dbReference type="ARBA" id="ARBA00048679"/>
    </source>
</evidence>
<dbReference type="EC" id="2.7.11.1" evidence="1"/>
<dbReference type="SMART" id="SM00220">
    <property type="entry name" value="S_TKc"/>
    <property type="match status" value="1"/>
</dbReference>
<comment type="caution">
    <text evidence="10">The sequence shown here is derived from an EMBL/GenBank/DDBJ whole genome shotgun (WGS) entry which is preliminary data.</text>
</comment>
<dbReference type="InterPro" id="IPR008271">
    <property type="entry name" value="Ser/Thr_kinase_AS"/>
</dbReference>
<reference evidence="10" key="1">
    <citation type="submission" date="2021-01" db="EMBL/GenBank/DDBJ databases">
        <authorList>
            <consortium name="Genoscope - CEA"/>
            <person name="William W."/>
        </authorList>
    </citation>
    <scope>NUCLEOTIDE SEQUENCE</scope>
</reference>
<keyword evidence="2" id="KW-0723">Serine/threonine-protein kinase</keyword>
<dbReference type="Proteomes" id="UP000688137">
    <property type="component" value="Unassembled WGS sequence"/>
</dbReference>